<sequence>MGLCVSFSWIKGNKKGPRGSLVCRAWEANAGWLHHPAHARSYYNKNCLHAADSNSAAGRRQRQK</sequence>
<gene>
    <name evidence="1" type="ORF">DUT91_01070</name>
</gene>
<protein>
    <submittedName>
        <fullName evidence="1">Uncharacterized protein</fullName>
    </submittedName>
</protein>
<organism evidence="1 2">
    <name type="scientific">Phyllobacterium salinisoli</name>
    <dbReference type="NCBI Taxonomy" id="1899321"/>
    <lineage>
        <taxon>Bacteria</taxon>
        <taxon>Pseudomonadati</taxon>
        <taxon>Pseudomonadota</taxon>
        <taxon>Alphaproteobacteria</taxon>
        <taxon>Hyphomicrobiales</taxon>
        <taxon>Phyllobacteriaceae</taxon>
        <taxon>Phyllobacterium</taxon>
    </lineage>
</organism>
<name>A0A368K9F5_9HYPH</name>
<evidence type="ECO:0000313" key="2">
    <source>
        <dbReference type="Proteomes" id="UP000253420"/>
    </source>
</evidence>
<reference evidence="1 2" key="1">
    <citation type="submission" date="2018-07" db="EMBL/GenBank/DDBJ databases">
        <title>The draft genome of Phyllobacterium salinisoli.</title>
        <authorList>
            <person name="Liu L."/>
            <person name="Li L."/>
            <person name="Zhang X."/>
            <person name="Liang L."/>
        </authorList>
    </citation>
    <scope>NUCLEOTIDE SEQUENCE [LARGE SCALE GENOMIC DNA]</scope>
    <source>
        <strain evidence="1 2">LLAN61</strain>
    </source>
</reference>
<keyword evidence="2" id="KW-1185">Reference proteome</keyword>
<dbReference type="AlphaFoldDB" id="A0A368K9F5"/>
<evidence type="ECO:0000313" key="1">
    <source>
        <dbReference type="EMBL" id="RCS25881.1"/>
    </source>
</evidence>
<accession>A0A368K9F5</accession>
<dbReference type="Proteomes" id="UP000253420">
    <property type="component" value="Unassembled WGS sequence"/>
</dbReference>
<proteinExistence type="predicted"/>
<dbReference type="EMBL" id="QOZG01000001">
    <property type="protein sequence ID" value="RCS25881.1"/>
    <property type="molecule type" value="Genomic_DNA"/>
</dbReference>
<comment type="caution">
    <text evidence="1">The sequence shown here is derived from an EMBL/GenBank/DDBJ whole genome shotgun (WGS) entry which is preliminary data.</text>
</comment>